<dbReference type="CDD" id="cd17546">
    <property type="entry name" value="REC_hyHK_CKI1_RcsC-like"/>
    <property type="match status" value="1"/>
</dbReference>
<evidence type="ECO:0000256" key="3">
    <source>
        <dbReference type="ARBA" id="ARBA00022553"/>
    </source>
</evidence>
<feature type="transmembrane region" description="Helical" evidence="6">
    <location>
        <begin position="9"/>
        <end position="30"/>
    </location>
</feature>
<dbReference type="Pfam" id="PF00512">
    <property type="entry name" value="HisKA"/>
    <property type="match status" value="1"/>
</dbReference>
<evidence type="ECO:0000313" key="10">
    <source>
        <dbReference type="EMBL" id="QZD87651.1"/>
    </source>
</evidence>
<evidence type="ECO:0000256" key="2">
    <source>
        <dbReference type="ARBA" id="ARBA00012438"/>
    </source>
</evidence>
<evidence type="ECO:0000259" key="7">
    <source>
        <dbReference type="PROSITE" id="PS50109"/>
    </source>
</evidence>
<protein>
    <recommendedName>
        <fullName evidence="2">histidine kinase</fullName>
        <ecNumber evidence="2">2.7.13.3</ecNumber>
    </recommendedName>
</protein>
<evidence type="ECO:0000256" key="5">
    <source>
        <dbReference type="PROSITE-ProRule" id="PRU00169"/>
    </source>
</evidence>
<feature type="domain" description="PAC" evidence="9">
    <location>
        <begin position="162"/>
        <end position="214"/>
    </location>
</feature>
<dbReference type="InterPro" id="IPR003661">
    <property type="entry name" value="HisK_dim/P_dom"/>
</dbReference>
<dbReference type="PANTHER" id="PTHR45339">
    <property type="entry name" value="HYBRID SIGNAL TRANSDUCTION HISTIDINE KINASE J"/>
    <property type="match status" value="1"/>
</dbReference>
<dbReference type="SMART" id="SM00086">
    <property type="entry name" value="PAC"/>
    <property type="match status" value="1"/>
</dbReference>
<dbReference type="PRINTS" id="PR00344">
    <property type="entry name" value="BCTRLSENSOR"/>
</dbReference>
<dbReference type="Proteomes" id="UP000824280">
    <property type="component" value="Chromosome"/>
</dbReference>
<dbReference type="Pfam" id="PF00072">
    <property type="entry name" value="Response_reg"/>
    <property type="match status" value="1"/>
</dbReference>
<dbReference type="Pfam" id="PF02518">
    <property type="entry name" value="HATPase_c"/>
    <property type="match status" value="1"/>
</dbReference>
<dbReference type="Gene3D" id="3.30.565.10">
    <property type="entry name" value="Histidine kinase-like ATPase, C-terminal domain"/>
    <property type="match status" value="1"/>
</dbReference>
<reference evidence="10 11" key="1">
    <citation type="submission" date="2021-08" db="EMBL/GenBank/DDBJ databases">
        <title>Comparative Genomics Analysis of the Genus Qipengyuania Reveals Extensive Genetic Diversity and Metabolic Versatility, Including the Description of Fifteen Novel Species.</title>
        <authorList>
            <person name="Liu Y."/>
        </authorList>
    </citation>
    <scope>NUCLEOTIDE SEQUENCE [LARGE SCALE GENOMIC DNA]</scope>
    <source>
        <strain evidence="10 11">1XM2-8</strain>
    </source>
</reference>
<dbReference type="InterPro" id="IPR001789">
    <property type="entry name" value="Sig_transdc_resp-reg_receiver"/>
</dbReference>
<dbReference type="InterPro" id="IPR035965">
    <property type="entry name" value="PAS-like_dom_sf"/>
</dbReference>
<dbReference type="SUPFAM" id="SSF55785">
    <property type="entry name" value="PYP-like sensor domain (PAS domain)"/>
    <property type="match status" value="1"/>
</dbReference>
<dbReference type="PANTHER" id="PTHR45339:SF1">
    <property type="entry name" value="HYBRID SIGNAL TRANSDUCTION HISTIDINE KINASE J"/>
    <property type="match status" value="1"/>
</dbReference>
<name>A0ABX8ZF69_9SPHN</name>
<evidence type="ECO:0000313" key="11">
    <source>
        <dbReference type="Proteomes" id="UP000824280"/>
    </source>
</evidence>
<feature type="domain" description="Histidine kinase" evidence="7">
    <location>
        <begin position="232"/>
        <end position="448"/>
    </location>
</feature>
<keyword evidence="3 5" id="KW-0597">Phosphoprotein</keyword>
<dbReference type="InterPro" id="IPR001610">
    <property type="entry name" value="PAC"/>
</dbReference>
<keyword evidence="6" id="KW-0812">Transmembrane</keyword>
<dbReference type="EMBL" id="CP081297">
    <property type="protein sequence ID" value="QZD87651.1"/>
    <property type="molecule type" value="Genomic_DNA"/>
</dbReference>
<dbReference type="InterPro" id="IPR000700">
    <property type="entry name" value="PAS-assoc_C"/>
</dbReference>
<gene>
    <name evidence="10" type="ORF">K3166_02820</name>
</gene>
<dbReference type="PROSITE" id="PS50110">
    <property type="entry name" value="RESPONSE_REGULATORY"/>
    <property type="match status" value="1"/>
</dbReference>
<dbReference type="SMART" id="SM00448">
    <property type="entry name" value="REC"/>
    <property type="match status" value="1"/>
</dbReference>
<comment type="catalytic activity">
    <reaction evidence="1">
        <text>ATP + protein L-histidine = ADP + protein N-phospho-L-histidine.</text>
        <dbReference type="EC" id="2.7.13.3"/>
    </reaction>
</comment>
<dbReference type="InterPro" id="IPR036097">
    <property type="entry name" value="HisK_dim/P_sf"/>
</dbReference>
<dbReference type="CDD" id="cd00082">
    <property type="entry name" value="HisKA"/>
    <property type="match status" value="1"/>
</dbReference>
<keyword evidence="4" id="KW-0902">Two-component regulatory system</keyword>
<dbReference type="Gene3D" id="3.40.50.2300">
    <property type="match status" value="1"/>
</dbReference>
<evidence type="ECO:0000256" key="6">
    <source>
        <dbReference type="SAM" id="Phobius"/>
    </source>
</evidence>
<dbReference type="PROSITE" id="PS50113">
    <property type="entry name" value="PAC"/>
    <property type="match status" value="1"/>
</dbReference>
<keyword evidence="6" id="KW-1133">Transmembrane helix</keyword>
<sequence length="605" mass="66863">MKQRLEPKFAAVAALYMIGCLIFLGTHFTFDPFGLSNHGSVLIALLGAALLVLIAKERILPKSALLSRQHLKELAIQAEQNAGHLEKQVEWLEMTEALAHVGHWRMTFADNELFWSEETYRIHGWPQDRTPTLADATSVYHPDDRQAVVDAVETARRTGEPYRFRARLIRPDGDVRHVEAVAQIENNADGMPLAMFGVFADRTEEEKMRRALVKASDSAFAAANAKSTFLANMSHEIRTPMNGVVGFSDLLCRSDLPPRERQFAEIISDSARSMTLLLNDILDLSKIEAGQLEMREQPTDIGQLLHHVARLVRNEAQEKGLELTLDIAEGLPDHCLTDPLRLRQVLSNLLGNAIKFTDAGFVAIHAHWRDEVLSISIRDSGIGISQQDIDKIFDSFGQGGNHTYNAQGGTGLGLAISRQLATALGGSLTVESQLSEGSVFKLQLRAIQVEGQLPKALGMPQDEDISSPDRSLNRRVLLAEDFDVNQMLVQAMAEQAGIDLVVAENGQVALAKVQQAEAEGRPFALILMDLQMPVMDGHDATIRLRSKGYDAAELPIIAMTANAFADDISECKKIGMQDHLAKPVNFDQFQTMLEKWLPSDHRHAA</sequence>
<keyword evidence="6" id="KW-0472">Membrane</keyword>
<dbReference type="NCBIfam" id="TIGR00229">
    <property type="entry name" value="sensory_box"/>
    <property type="match status" value="1"/>
</dbReference>
<dbReference type="RefSeq" id="WP_221423188.1">
    <property type="nucleotide sequence ID" value="NZ_CP081297.1"/>
</dbReference>
<dbReference type="SMART" id="SM00388">
    <property type="entry name" value="HisKA"/>
    <property type="match status" value="1"/>
</dbReference>
<dbReference type="InterPro" id="IPR036890">
    <property type="entry name" value="HATPase_C_sf"/>
</dbReference>
<dbReference type="InterPro" id="IPR000014">
    <property type="entry name" value="PAS"/>
</dbReference>
<feature type="transmembrane region" description="Helical" evidence="6">
    <location>
        <begin position="36"/>
        <end position="55"/>
    </location>
</feature>
<dbReference type="SUPFAM" id="SSF52172">
    <property type="entry name" value="CheY-like"/>
    <property type="match status" value="1"/>
</dbReference>
<evidence type="ECO:0000256" key="4">
    <source>
        <dbReference type="ARBA" id="ARBA00023012"/>
    </source>
</evidence>
<evidence type="ECO:0000259" key="8">
    <source>
        <dbReference type="PROSITE" id="PS50110"/>
    </source>
</evidence>
<dbReference type="SMART" id="SM00387">
    <property type="entry name" value="HATPase_c"/>
    <property type="match status" value="1"/>
</dbReference>
<dbReference type="InterPro" id="IPR005467">
    <property type="entry name" value="His_kinase_dom"/>
</dbReference>
<dbReference type="EC" id="2.7.13.3" evidence="2"/>
<dbReference type="InterPro" id="IPR013655">
    <property type="entry name" value="PAS_fold_3"/>
</dbReference>
<feature type="modified residue" description="4-aspartylphosphate" evidence="5">
    <location>
        <position position="529"/>
    </location>
</feature>
<dbReference type="CDD" id="cd16922">
    <property type="entry name" value="HATPase_EvgS-ArcB-TorS-like"/>
    <property type="match status" value="1"/>
</dbReference>
<dbReference type="CDD" id="cd00130">
    <property type="entry name" value="PAS"/>
    <property type="match status" value="1"/>
</dbReference>
<dbReference type="Gene3D" id="1.10.287.130">
    <property type="match status" value="1"/>
</dbReference>
<dbReference type="InterPro" id="IPR003594">
    <property type="entry name" value="HATPase_dom"/>
</dbReference>
<keyword evidence="11" id="KW-1185">Reference proteome</keyword>
<organism evidence="10 11">
    <name type="scientific">Qipengyuania psychrotolerans</name>
    <dbReference type="NCBI Taxonomy" id="2867238"/>
    <lineage>
        <taxon>Bacteria</taxon>
        <taxon>Pseudomonadati</taxon>
        <taxon>Pseudomonadota</taxon>
        <taxon>Alphaproteobacteria</taxon>
        <taxon>Sphingomonadales</taxon>
        <taxon>Erythrobacteraceae</taxon>
        <taxon>Qipengyuania</taxon>
    </lineage>
</organism>
<evidence type="ECO:0000256" key="1">
    <source>
        <dbReference type="ARBA" id="ARBA00000085"/>
    </source>
</evidence>
<dbReference type="InterPro" id="IPR011006">
    <property type="entry name" value="CheY-like_superfamily"/>
</dbReference>
<evidence type="ECO:0000259" key="9">
    <source>
        <dbReference type="PROSITE" id="PS50113"/>
    </source>
</evidence>
<proteinExistence type="predicted"/>
<dbReference type="SUPFAM" id="SSF47384">
    <property type="entry name" value="Homodimeric domain of signal transducing histidine kinase"/>
    <property type="match status" value="1"/>
</dbReference>
<dbReference type="Gene3D" id="3.30.450.20">
    <property type="entry name" value="PAS domain"/>
    <property type="match status" value="1"/>
</dbReference>
<dbReference type="SUPFAM" id="SSF55874">
    <property type="entry name" value="ATPase domain of HSP90 chaperone/DNA topoisomerase II/histidine kinase"/>
    <property type="match status" value="1"/>
</dbReference>
<dbReference type="InterPro" id="IPR004358">
    <property type="entry name" value="Sig_transdc_His_kin-like_C"/>
</dbReference>
<feature type="domain" description="Response regulatory" evidence="8">
    <location>
        <begin position="475"/>
        <end position="597"/>
    </location>
</feature>
<dbReference type="Pfam" id="PF08447">
    <property type="entry name" value="PAS_3"/>
    <property type="match status" value="1"/>
</dbReference>
<dbReference type="PROSITE" id="PS50109">
    <property type="entry name" value="HIS_KIN"/>
    <property type="match status" value="1"/>
</dbReference>
<accession>A0ABX8ZF69</accession>
<dbReference type="Gene3D" id="2.10.70.100">
    <property type="match status" value="1"/>
</dbReference>